<protein>
    <recommendedName>
        <fullName evidence="4">Lipoprotein</fullName>
    </recommendedName>
</protein>
<dbReference type="EMBL" id="CP000557">
    <property type="protein sequence ID" value="ABO68663.1"/>
    <property type="molecule type" value="Genomic_DNA"/>
</dbReference>
<reference evidence="2 3" key="1">
    <citation type="journal article" date="2007" name="Proc. Natl. Acad. Sci. U.S.A.">
        <title>Genome and proteome of long-chain alkane degrading Geobacillus thermodenitrificans NG80-2 isolated from a deep-subsurface oil reservoir.</title>
        <authorList>
            <person name="Feng L."/>
            <person name="Wang W."/>
            <person name="Cheng J."/>
            <person name="Ren Y."/>
            <person name="Zhao G."/>
            <person name="Gao C."/>
            <person name="Tang Y."/>
            <person name="Liu X."/>
            <person name="Han W."/>
            <person name="Peng X."/>
            <person name="Liu R."/>
            <person name="Wang L."/>
        </authorList>
    </citation>
    <scope>NUCLEOTIDE SEQUENCE [LARGE SCALE GENOMIC DNA]</scope>
    <source>
        <strain evidence="2 3">NG80-2</strain>
    </source>
</reference>
<dbReference type="KEGG" id="gtn:GTNG_3324"/>
<evidence type="ECO:0000256" key="1">
    <source>
        <dbReference type="SAM" id="MobiDB-lite"/>
    </source>
</evidence>
<dbReference type="Proteomes" id="UP000001578">
    <property type="component" value="Chromosome"/>
</dbReference>
<feature type="region of interest" description="Disordered" evidence="1">
    <location>
        <begin position="36"/>
        <end position="78"/>
    </location>
</feature>
<sequence length="160" mass="18510">MTCHGHPNSREAKTMKRIWLLGFALLLSACSLNPDQSSYRQQSEDKNGTQLMTDGRPKTDADRDLYNNFDDPEKTRQNPNFISLAEGSENQRVNTRKAVQLIERYTDYRVNSIWFHGDNMYVTVNVPDTLSAKERQREASRIDELLTKAIPTYEIIVRLN</sequence>
<name>A4ITK9_GEOTN</name>
<evidence type="ECO:0000313" key="2">
    <source>
        <dbReference type="EMBL" id="ABO68663.1"/>
    </source>
</evidence>
<gene>
    <name evidence="2" type="ordered locus">GTNG_3324</name>
</gene>
<dbReference type="AlphaFoldDB" id="A4ITK9"/>
<evidence type="ECO:0000313" key="3">
    <source>
        <dbReference type="Proteomes" id="UP000001578"/>
    </source>
</evidence>
<dbReference type="eggNOG" id="ENOG5033WSR">
    <property type="taxonomic scope" value="Bacteria"/>
</dbReference>
<feature type="compositionally biased region" description="Basic and acidic residues" evidence="1">
    <location>
        <begin position="55"/>
        <end position="76"/>
    </location>
</feature>
<proteinExistence type="predicted"/>
<dbReference type="HOGENOM" id="CLU_139691_0_0_9"/>
<evidence type="ECO:0008006" key="4">
    <source>
        <dbReference type="Google" id="ProtNLM"/>
    </source>
</evidence>
<accession>A4ITK9</accession>
<organism evidence="2 3">
    <name type="scientific">Geobacillus thermodenitrificans (strain NG80-2)</name>
    <dbReference type="NCBI Taxonomy" id="420246"/>
    <lineage>
        <taxon>Bacteria</taxon>
        <taxon>Bacillati</taxon>
        <taxon>Bacillota</taxon>
        <taxon>Bacilli</taxon>
        <taxon>Bacillales</taxon>
        <taxon>Anoxybacillaceae</taxon>
        <taxon>Geobacillus</taxon>
    </lineage>
</organism>